<evidence type="ECO:0000313" key="4">
    <source>
        <dbReference type="EMBL" id="MBB6034761.1"/>
    </source>
</evidence>
<dbReference type="AlphaFoldDB" id="A0A841FBV0"/>
<protein>
    <submittedName>
        <fullName evidence="4">AcrR family transcriptional regulator</fullName>
    </submittedName>
</protein>
<keyword evidence="1 2" id="KW-0238">DNA-binding</keyword>
<feature type="DNA-binding region" description="H-T-H motif" evidence="2">
    <location>
        <begin position="25"/>
        <end position="44"/>
    </location>
</feature>
<gene>
    <name evidence="4" type="ORF">HNR73_002615</name>
</gene>
<evidence type="ECO:0000259" key="3">
    <source>
        <dbReference type="PROSITE" id="PS50977"/>
    </source>
</evidence>
<sequence>MSDPRSRILDAAAAVFGRYGYRRSTMDLLAKAAGMSRPAVYQYFAGKEAVFHALGERLVGEVIAAAERARDARDLSLAERLYGVLTAKLDAVTGGFGPEARAEILGEAVEVTPALVVSFKERHTAILAEVLDGEPGLDLAAFPARNVAILLSGALTGIAQEAGEPGELRALLREHVDLIIRGLARPTT</sequence>
<evidence type="ECO:0000313" key="5">
    <source>
        <dbReference type="Proteomes" id="UP000548476"/>
    </source>
</evidence>
<comment type="caution">
    <text evidence="4">The sequence shown here is derived from an EMBL/GenBank/DDBJ whole genome shotgun (WGS) entry which is preliminary data.</text>
</comment>
<dbReference type="EMBL" id="JACHGT010000005">
    <property type="protein sequence ID" value="MBB6034761.1"/>
    <property type="molecule type" value="Genomic_DNA"/>
</dbReference>
<name>A0A841FBV0_9ACTN</name>
<dbReference type="InterPro" id="IPR009057">
    <property type="entry name" value="Homeodomain-like_sf"/>
</dbReference>
<dbReference type="GO" id="GO:0000976">
    <property type="term" value="F:transcription cis-regulatory region binding"/>
    <property type="evidence" value="ECO:0007669"/>
    <property type="project" value="TreeGrafter"/>
</dbReference>
<feature type="domain" description="HTH tetR-type" evidence="3">
    <location>
        <begin position="2"/>
        <end position="62"/>
    </location>
</feature>
<organism evidence="4 5">
    <name type="scientific">Phytomonospora endophytica</name>
    <dbReference type="NCBI Taxonomy" id="714109"/>
    <lineage>
        <taxon>Bacteria</taxon>
        <taxon>Bacillati</taxon>
        <taxon>Actinomycetota</taxon>
        <taxon>Actinomycetes</taxon>
        <taxon>Micromonosporales</taxon>
        <taxon>Micromonosporaceae</taxon>
        <taxon>Phytomonospora</taxon>
    </lineage>
</organism>
<dbReference type="SUPFAM" id="SSF46689">
    <property type="entry name" value="Homeodomain-like"/>
    <property type="match status" value="1"/>
</dbReference>
<dbReference type="GO" id="GO:0003700">
    <property type="term" value="F:DNA-binding transcription factor activity"/>
    <property type="evidence" value="ECO:0007669"/>
    <property type="project" value="TreeGrafter"/>
</dbReference>
<dbReference type="InterPro" id="IPR001647">
    <property type="entry name" value="HTH_TetR"/>
</dbReference>
<keyword evidence="5" id="KW-1185">Reference proteome</keyword>
<dbReference type="RefSeq" id="WP_184787628.1">
    <property type="nucleotide sequence ID" value="NZ_BONT01000067.1"/>
</dbReference>
<proteinExistence type="predicted"/>
<evidence type="ECO:0000256" key="2">
    <source>
        <dbReference type="PROSITE-ProRule" id="PRU00335"/>
    </source>
</evidence>
<dbReference type="InterPro" id="IPR050109">
    <property type="entry name" value="HTH-type_TetR-like_transc_reg"/>
</dbReference>
<dbReference type="Proteomes" id="UP000548476">
    <property type="component" value="Unassembled WGS sequence"/>
</dbReference>
<dbReference type="PRINTS" id="PR00455">
    <property type="entry name" value="HTHTETR"/>
</dbReference>
<dbReference type="Gene3D" id="1.10.357.10">
    <property type="entry name" value="Tetracycline Repressor, domain 2"/>
    <property type="match status" value="1"/>
</dbReference>
<dbReference type="PANTHER" id="PTHR30055:SF146">
    <property type="entry name" value="HTH-TYPE TRANSCRIPTIONAL DUAL REGULATOR CECR"/>
    <property type="match status" value="1"/>
</dbReference>
<dbReference type="PROSITE" id="PS50977">
    <property type="entry name" value="HTH_TETR_2"/>
    <property type="match status" value="1"/>
</dbReference>
<evidence type="ECO:0000256" key="1">
    <source>
        <dbReference type="ARBA" id="ARBA00023125"/>
    </source>
</evidence>
<accession>A0A841FBV0</accession>
<reference evidence="4 5" key="1">
    <citation type="submission" date="2020-08" db="EMBL/GenBank/DDBJ databases">
        <title>Genomic Encyclopedia of Type Strains, Phase IV (KMG-IV): sequencing the most valuable type-strain genomes for metagenomic binning, comparative biology and taxonomic classification.</title>
        <authorList>
            <person name="Goeker M."/>
        </authorList>
    </citation>
    <scope>NUCLEOTIDE SEQUENCE [LARGE SCALE GENOMIC DNA]</scope>
    <source>
        <strain evidence="4 5">YIM 65646</strain>
    </source>
</reference>
<dbReference type="PANTHER" id="PTHR30055">
    <property type="entry name" value="HTH-TYPE TRANSCRIPTIONAL REGULATOR RUTR"/>
    <property type="match status" value="1"/>
</dbReference>
<dbReference type="Pfam" id="PF00440">
    <property type="entry name" value="TetR_N"/>
    <property type="match status" value="1"/>
</dbReference>